<feature type="compositionally biased region" description="Low complexity" evidence="1">
    <location>
        <begin position="178"/>
        <end position="187"/>
    </location>
</feature>
<evidence type="ECO:0008006" key="5">
    <source>
        <dbReference type="Google" id="ProtNLM"/>
    </source>
</evidence>
<evidence type="ECO:0000256" key="2">
    <source>
        <dbReference type="SAM" id="Phobius"/>
    </source>
</evidence>
<proteinExistence type="predicted"/>
<comment type="caution">
    <text evidence="3">The sequence shown here is derived from an EMBL/GenBank/DDBJ whole genome shotgun (WGS) entry which is preliminary data.</text>
</comment>
<accession>A0A9N9UJJ5</accession>
<feature type="region of interest" description="Disordered" evidence="1">
    <location>
        <begin position="60"/>
        <end position="209"/>
    </location>
</feature>
<name>A0A9N9UJJ5_9HYPO</name>
<reference evidence="3" key="1">
    <citation type="submission" date="2021-10" db="EMBL/GenBank/DDBJ databases">
        <authorList>
            <person name="Piombo E."/>
        </authorList>
    </citation>
    <scope>NUCLEOTIDE SEQUENCE</scope>
</reference>
<protein>
    <recommendedName>
        <fullName evidence="5">Transmembrane protein</fullName>
    </recommendedName>
</protein>
<evidence type="ECO:0000256" key="1">
    <source>
        <dbReference type="SAM" id="MobiDB-lite"/>
    </source>
</evidence>
<sequence>MEETAWQQVLRIQLYAIAIAIWTAGRLGLNPFYLSLVYCVVAAIVTIGVALIQREIADKEKGSPLECSDDEPPKPPSQRSQNPAVRAPPQRGSRDGEDQGSGNRQAAPENQPATSSNDGPPKPPPQRSQNAGVRASPQRGRSNENLSTGSGPSINASTGLDKGKGVAVHAEDDEDIPLARLLSPRSSLARERSNQSSPGPSSAAPAREDQGKVSVKVLFHYSNFLAMQMRGGPKVDLTDLRICRRHSLKGYPGFVNFPVGVAQPLVGPEHALRIWAHGDSP</sequence>
<keyword evidence="4" id="KW-1185">Reference proteome</keyword>
<keyword evidence="2" id="KW-0472">Membrane</keyword>
<dbReference type="OrthoDB" id="10588908at2759"/>
<gene>
    <name evidence="3" type="ORF">CBYS24578_00010943</name>
</gene>
<evidence type="ECO:0000313" key="3">
    <source>
        <dbReference type="EMBL" id="CAG9992749.1"/>
    </source>
</evidence>
<evidence type="ECO:0000313" key="4">
    <source>
        <dbReference type="Proteomes" id="UP000754883"/>
    </source>
</evidence>
<feature type="compositionally biased region" description="Polar residues" evidence="1">
    <location>
        <begin position="139"/>
        <end position="158"/>
    </location>
</feature>
<feature type="non-terminal residue" evidence="3">
    <location>
        <position position="281"/>
    </location>
</feature>
<dbReference type="AlphaFoldDB" id="A0A9N9UJJ5"/>
<dbReference type="EMBL" id="CABFNO020001496">
    <property type="protein sequence ID" value="CAG9992749.1"/>
    <property type="molecule type" value="Genomic_DNA"/>
</dbReference>
<organism evidence="3 4">
    <name type="scientific">Clonostachys byssicola</name>
    <dbReference type="NCBI Taxonomy" id="160290"/>
    <lineage>
        <taxon>Eukaryota</taxon>
        <taxon>Fungi</taxon>
        <taxon>Dikarya</taxon>
        <taxon>Ascomycota</taxon>
        <taxon>Pezizomycotina</taxon>
        <taxon>Sordariomycetes</taxon>
        <taxon>Hypocreomycetidae</taxon>
        <taxon>Hypocreales</taxon>
        <taxon>Bionectriaceae</taxon>
        <taxon>Clonostachys</taxon>
    </lineage>
</organism>
<feature type="transmembrane region" description="Helical" evidence="2">
    <location>
        <begin position="12"/>
        <end position="29"/>
    </location>
</feature>
<keyword evidence="2" id="KW-0812">Transmembrane</keyword>
<dbReference type="Proteomes" id="UP000754883">
    <property type="component" value="Unassembled WGS sequence"/>
</dbReference>
<feature type="compositionally biased region" description="Low complexity" evidence="1">
    <location>
        <begin position="196"/>
        <end position="205"/>
    </location>
</feature>
<feature type="transmembrane region" description="Helical" evidence="2">
    <location>
        <begin position="35"/>
        <end position="52"/>
    </location>
</feature>
<keyword evidence="2" id="KW-1133">Transmembrane helix</keyword>